<dbReference type="Gene3D" id="3.90.70.130">
    <property type="match status" value="1"/>
</dbReference>
<organism evidence="8 9">
    <name type="scientific">Aphis craccivora</name>
    <name type="common">Cowpea aphid</name>
    <dbReference type="NCBI Taxonomy" id="307492"/>
    <lineage>
        <taxon>Eukaryota</taxon>
        <taxon>Metazoa</taxon>
        <taxon>Ecdysozoa</taxon>
        <taxon>Arthropoda</taxon>
        <taxon>Hexapoda</taxon>
        <taxon>Insecta</taxon>
        <taxon>Pterygota</taxon>
        <taxon>Neoptera</taxon>
        <taxon>Paraneoptera</taxon>
        <taxon>Hemiptera</taxon>
        <taxon>Sternorrhyncha</taxon>
        <taxon>Aphidomorpha</taxon>
        <taxon>Aphidoidea</taxon>
        <taxon>Aphididae</taxon>
        <taxon>Aphidini</taxon>
        <taxon>Aphis</taxon>
        <taxon>Aphis</taxon>
    </lineage>
</organism>
<evidence type="ECO:0000259" key="7">
    <source>
        <dbReference type="Pfam" id="PF20908"/>
    </source>
</evidence>
<accession>A0A6G0YFM3</accession>
<comment type="caution">
    <text evidence="8">The sequence shown here is derived from an EMBL/GenBank/DDBJ whole genome shotgun (WGS) entry which is preliminary data.</text>
</comment>
<reference evidence="8 9" key="1">
    <citation type="submission" date="2019-08" db="EMBL/GenBank/DDBJ databases">
        <title>Whole genome of Aphis craccivora.</title>
        <authorList>
            <person name="Voronova N.V."/>
            <person name="Shulinski R.S."/>
            <person name="Bandarenka Y.V."/>
            <person name="Zhorov D.G."/>
            <person name="Warner D."/>
        </authorList>
    </citation>
    <scope>NUCLEOTIDE SEQUENCE [LARGE SCALE GENOMIC DNA]</scope>
    <source>
        <strain evidence="8">180601</strain>
        <tissue evidence="8">Whole Body</tissue>
    </source>
</reference>
<dbReference type="GO" id="GO:0071567">
    <property type="term" value="F:deUFMylase activity"/>
    <property type="evidence" value="ECO:0007669"/>
    <property type="project" value="TreeGrafter"/>
</dbReference>
<dbReference type="EMBL" id="VUJU01004308">
    <property type="protein sequence ID" value="KAF0754823.1"/>
    <property type="molecule type" value="Genomic_DNA"/>
</dbReference>
<evidence type="ECO:0000256" key="4">
    <source>
        <dbReference type="ARBA" id="ARBA00022801"/>
    </source>
</evidence>
<evidence type="ECO:0000313" key="8">
    <source>
        <dbReference type="EMBL" id="KAF0754823.1"/>
    </source>
</evidence>
<proteinExistence type="inferred from homology"/>
<protein>
    <recommendedName>
        <fullName evidence="10">Ufm1-specific protease 2</fullName>
    </recommendedName>
</protein>
<feature type="domain" description="UFSP1/2/DUB catalytic" evidence="6">
    <location>
        <begin position="396"/>
        <end position="579"/>
    </location>
</feature>
<evidence type="ECO:0000313" key="9">
    <source>
        <dbReference type="Proteomes" id="UP000478052"/>
    </source>
</evidence>
<dbReference type="Pfam" id="PF20908">
    <property type="entry name" value="UfSP2_N"/>
    <property type="match status" value="1"/>
</dbReference>
<dbReference type="PANTHER" id="PTHR48153">
    <property type="entry name" value="UFM1-SPECIFIC PROTEASE 2"/>
    <property type="match status" value="1"/>
</dbReference>
<keyword evidence="3" id="KW-0833">Ubl conjugation pathway</keyword>
<dbReference type="GO" id="GO:0006508">
    <property type="term" value="P:proteolysis"/>
    <property type="evidence" value="ECO:0007669"/>
    <property type="project" value="UniProtKB-KW"/>
</dbReference>
<dbReference type="GO" id="GO:0005783">
    <property type="term" value="C:endoplasmic reticulum"/>
    <property type="evidence" value="ECO:0007669"/>
    <property type="project" value="TreeGrafter"/>
</dbReference>
<dbReference type="OrthoDB" id="417506at2759"/>
<keyword evidence="4" id="KW-0378">Hydrolase</keyword>
<feature type="domain" description="UFSP2 second" evidence="7">
    <location>
        <begin position="192"/>
        <end position="341"/>
    </location>
</feature>
<keyword evidence="9" id="KW-1185">Reference proteome</keyword>
<gene>
    <name evidence="8" type="ORF">FWK35_00017119</name>
</gene>
<keyword evidence="2" id="KW-0645">Protease</keyword>
<sequence length="587" mass="66579">MDAFLREVVICKDVLQGLENIGLSKINAFVLLGVNIDVENVFKTYIIGFVDSSFSVDDNCPHNLNTCGLAGNADLIENVQEYLNNDQFNENYSLYLNIVGSKINLWELKKIDDSIQSEKLEFQVQTKEDLSNNLLYFRTCMKLELDRKINDCDPLSTASLLEKKIGLKPLFYIKENKQYFGKLEENKTIDGIKAKTKKLDYEVLNISVYQNLSNVPTENTDTSDFPIIHQTNDHFDEELVCCQLDTLCVVPKKATYTQAYNLVYGSIIKNFQSIQSFLASNPKDLPAVHHFLPDTLCHFLTIVCSHNQIDSYSNLRKKLHNAFHLSMDRPLFRISNAYQFDAKPALDDDGLLTNVHEGLSPSGSSNMSFNLGREEELQELLRRMDNILLRGLKNGKISLIQGTYTFYHYGQGGFNDHQWGCAYRSLQTLYSWFKWQGWTNKPVPSIRDIQQILVDIGDKNKSFVGSSDWIGSMEVSFVLNAHLDVTCRIMSLRQGDTLNSVCLELSEHFDRHGTPVMIGGGVLAHTILGVDINEELGAVKFLVLDPHYTGSDSIKSIHGKGVCWKDASFWKKDTFYNLCLPLSFNGI</sequence>
<evidence type="ECO:0000259" key="6">
    <source>
        <dbReference type="Pfam" id="PF07910"/>
    </source>
</evidence>
<evidence type="ECO:0000256" key="5">
    <source>
        <dbReference type="ARBA" id="ARBA00022807"/>
    </source>
</evidence>
<dbReference type="InterPro" id="IPR012462">
    <property type="entry name" value="UFSP1/2_DUB_cat"/>
</dbReference>
<keyword evidence="5" id="KW-0788">Thiol protease</keyword>
<dbReference type="Proteomes" id="UP000478052">
    <property type="component" value="Unassembled WGS sequence"/>
</dbReference>
<dbReference type="InterPro" id="IPR049387">
    <property type="entry name" value="UFSP2-like_2nd"/>
</dbReference>
<evidence type="ECO:0000256" key="1">
    <source>
        <dbReference type="ARBA" id="ARBA00008552"/>
    </source>
</evidence>
<dbReference type="PANTHER" id="PTHR48153:SF2">
    <property type="entry name" value="UFM1-SPECIFIC PROTEASE 2"/>
    <property type="match status" value="1"/>
</dbReference>
<evidence type="ECO:0000256" key="3">
    <source>
        <dbReference type="ARBA" id="ARBA00022786"/>
    </source>
</evidence>
<dbReference type="Pfam" id="PF07910">
    <property type="entry name" value="Peptidase_C78"/>
    <property type="match status" value="1"/>
</dbReference>
<comment type="similarity">
    <text evidence="1">Belongs to the peptidase C78 family.</text>
</comment>
<evidence type="ECO:0008006" key="10">
    <source>
        <dbReference type="Google" id="ProtNLM"/>
    </source>
</evidence>
<name>A0A6G0YFM3_APHCR</name>
<dbReference type="GO" id="GO:0005634">
    <property type="term" value="C:nucleus"/>
    <property type="evidence" value="ECO:0007669"/>
    <property type="project" value="TreeGrafter"/>
</dbReference>
<dbReference type="AlphaFoldDB" id="A0A6G0YFM3"/>
<evidence type="ECO:0000256" key="2">
    <source>
        <dbReference type="ARBA" id="ARBA00022670"/>
    </source>
</evidence>